<keyword evidence="4" id="KW-0732">Signal</keyword>
<dbReference type="GO" id="GO:0003755">
    <property type="term" value="F:peptidyl-prolyl cis-trans isomerase activity"/>
    <property type="evidence" value="ECO:0007669"/>
    <property type="project" value="UniProtKB-UniRule"/>
</dbReference>
<evidence type="ECO:0000256" key="2">
    <source>
        <dbReference type="ARBA" id="ARBA00023110"/>
    </source>
</evidence>
<dbReference type="PROSITE" id="PS00170">
    <property type="entry name" value="CSA_PPIASE_1"/>
    <property type="match status" value="1"/>
</dbReference>
<dbReference type="EC" id="5.2.1.8" evidence="4"/>
<dbReference type="InterPro" id="IPR002130">
    <property type="entry name" value="Cyclophilin-type_PPIase_dom"/>
</dbReference>
<dbReference type="Gene3D" id="2.40.100.10">
    <property type="entry name" value="Cyclophilin-like"/>
    <property type="match status" value="1"/>
</dbReference>
<dbReference type="PRINTS" id="PR00153">
    <property type="entry name" value="CSAPPISMRASE"/>
</dbReference>
<feature type="signal peptide" evidence="4">
    <location>
        <begin position="1"/>
        <end position="21"/>
    </location>
</feature>
<dbReference type="AlphaFoldDB" id="A0A8K1YTP6"/>
<dbReference type="Pfam" id="PF00160">
    <property type="entry name" value="Pro_isomerase"/>
    <property type="match status" value="1"/>
</dbReference>
<name>A0A8K1YTP6_COTFL</name>
<dbReference type="PANTHER" id="PTHR11071">
    <property type="entry name" value="PEPTIDYL-PROLYL CIS-TRANS ISOMERASE"/>
    <property type="match status" value="1"/>
</dbReference>
<accession>A0A8K1YTP6</accession>
<dbReference type="EMBL" id="MZ442240">
    <property type="protein sequence ID" value="UEP64270.1"/>
    <property type="molecule type" value="mRNA"/>
</dbReference>
<keyword evidence="3 4" id="KW-0413">Isomerase</keyword>
<keyword evidence="2 4" id="KW-0697">Rotamase</keyword>
<dbReference type="PANTHER" id="PTHR11071:SF561">
    <property type="entry name" value="PEPTIDYL-PROLYL CIS-TRANS ISOMERASE D-RELATED"/>
    <property type="match status" value="1"/>
</dbReference>
<feature type="domain" description="PPIase cyclophilin-type" evidence="5">
    <location>
        <begin position="43"/>
        <end position="193"/>
    </location>
</feature>
<dbReference type="FunFam" id="2.40.100.10:FF:000001">
    <property type="entry name" value="Peptidyl-prolyl cis-trans isomerase"/>
    <property type="match status" value="1"/>
</dbReference>
<evidence type="ECO:0000313" key="6">
    <source>
        <dbReference type="EMBL" id="UEP64270.1"/>
    </source>
</evidence>
<dbReference type="GO" id="GO:0005737">
    <property type="term" value="C:cytoplasm"/>
    <property type="evidence" value="ECO:0007669"/>
    <property type="project" value="TreeGrafter"/>
</dbReference>
<comment type="catalytic activity">
    <reaction evidence="1 4">
        <text>[protein]-peptidylproline (omega=180) = [protein]-peptidylproline (omega=0)</text>
        <dbReference type="Rhea" id="RHEA:16237"/>
        <dbReference type="Rhea" id="RHEA-COMP:10747"/>
        <dbReference type="Rhea" id="RHEA-COMP:10748"/>
        <dbReference type="ChEBI" id="CHEBI:83833"/>
        <dbReference type="ChEBI" id="CHEBI:83834"/>
        <dbReference type="EC" id="5.2.1.8"/>
    </reaction>
</comment>
<comment type="similarity">
    <text evidence="4">Belongs to the cyclophilin-type PPIase family.</text>
</comment>
<evidence type="ECO:0000256" key="4">
    <source>
        <dbReference type="RuleBase" id="RU363019"/>
    </source>
</evidence>
<dbReference type="GO" id="GO:0006457">
    <property type="term" value="P:protein folding"/>
    <property type="evidence" value="ECO:0007669"/>
    <property type="project" value="InterPro"/>
</dbReference>
<protein>
    <recommendedName>
        <fullName evidence="4">Peptidyl-prolyl cis-trans isomerase</fullName>
        <shortName evidence="4">PPIase</shortName>
        <ecNumber evidence="4">5.2.1.8</ecNumber>
    </recommendedName>
</protein>
<reference evidence="6" key="1">
    <citation type="submission" date="2021-06" db="EMBL/GenBank/DDBJ databases">
        <title>Identification and biotechnological exploitation of host regulation proteins from Cotesia flavipes Cameron, 1891 (Hymenoptera: Braconidae).</title>
        <authorList>
            <person name="Walker A."/>
            <person name="Robinson S."/>
            <person name="King G.F."/>
            <person name="Rossi G.D."/>
        </authorList>
    </citation>
    <scope>NUCLEOTIDE SEQUENCE</scope>
</reference>
<evidence type="ECO:0000259" key="5">
    <source>
        <dbReference type="Pfam" id="PF00160"/>
    </source>
</evidence>
<feature type="chain" id="PRO_5035488641" description="Peptidyl-prolyl cis-trans isomerase" evidence="4">
    <location>
        <begin position="22"/>
        <end position="209"/>
    </location>
</feature>
<dbReference type="InterPro" id="IPR029000">
    <property type="entry name" value="Cyclophilin-like_dom_sf"/>
</dbReference>
<dbReference type="InterPro" id="IPR020892">
    <property type="entry name" value="Cyclophilin-type_PPIase_CS"/>
</dbReference>
<comment type="function">
    <text evidence="4">PPIases accelerate the folding of proteins. It catalyzes the cis-trans isomerization of proline imidic peptide bonds in oligopeptides.</text>
</comment>
<evidence type="ECO:0000256" key="3">
    <source>
        <dbReference type="ARBA" id="ARBA00023235"/>
    </source>
</evidence>
<dbReference type="SUPFAM" id="SSF50891">
    <property type="entry name" value="Cyclophilin-like"/>
    <property type="match status" value="1"/>
</dbReference>
<dbReference type="GO" id="GO:0016018">
    <property type="term" value="F:cyclosporin A binding"/>
    <property type="evidence" value="ECO:0007669"/>
    <property type="project" value="TreeGrafter"/>
</dbReference>
<evidence type="ECO:0000256" key="1">
    <source>
        <dbReference type="ARBA" id="ARBA00000971"/>
    </source>
</evidence>
<organism evidence="6">
    <name type="scientific">Cotesia flavipes</name>
    <name type="common">Parasitic wasp</name>
    <name type="synonym">Apanteles flavipes</name>
    <dbReference type="NCBI Taxonomy" id="89805"/>
    <lineage>
        <taxon>Eukaryota</taxon>
        <taxon>Metazoa</taxon>
        <taxon>Ecdysozoa</taxon>
        <taxon>Arthropoda</taxon>
        <taxon>Hexapoda</taxon>
        <taxon>Insecta</taxon>
        <taxon>Pterygota</taxon>
        <taxon>Neoptera</taxon>
        <taxon>Endopterygota</taxon>
        <taxon>Hymenoptera</taxon>
        <taxon>Apocrita</taxon>
        <taxon>Ichneumonoidea</taxon>
        <taxon>Braconidae</taxon>
        <taxon>Microgastrinae</taxon>
        <taxon>Cotesia</taxon>
    </lineage>
</organism>
<sequence>MKLLFLLFIFGLSALLGNVSADDKTTKGPKVTQVVYFDLKRGDEDLGRVRIGLFGNTVPKTVKNFVELAKKEKGQGYKGSKFHRVIENFMIQGGDFTKGDGTGGKSIYGDRFEDENFKLKHYGAGWLSMANAGKDTNGSQFFITTVKTPWLDGRHVVFGKVIEGMKVVKKVEKTTTGHNDKPVQDIIIADCGVEDVTEPFSVSKEDAKE</sequence>
<proteinExistence type="evidence at transcript level"/>